<reference evidence="2 3" key="1">
    <citation type="submission" date="2013-08" db="EMBL/GenBank/DDBJ databases">
        <authorList>
            <person name="Weinstock G."/>
            <person name="Sodergren E."/>
            <person name="Wylie T."/>
            <person name="Fulton L."/>
            <person name="Fulton R."/>
            <person name="Fronick C."/>
            <person name="O'Laughlin M."/>
            <person name="Godfrey J."/>
            <person name="Miner T."/>
            <person name="Herter B."/>
            <person name="Appelbaum E."/>
            <person name="Cordes M."/>
            <person name="Lek S."/>
            <person name="Wollam A."/>
            <person name="Pepin K.H."/>
            <person name="Palsikar V.B."/>
            <person name="Mitreva M."/>
            <person name="Wilson R.K."/>
        </authorList>
    </citation>
    <scope>NUCLEOTIDE SEQUENCE [LARGE SCALE GENOMIC DNA]</scope>
    <source>
        <strain evidence="2 3">F0184</strain>
    </source>
</reference>
<proteinExistence type="predicted"/>
<evidence type="ECO:0000313" key="3">
    <source>
        <dbReference type="Proteomes" id="UP000017174"/>
    </source>
</evidence>
<organism evidence="2 3">
    <name type="scientific">Rothia aeria F0184</name>
    <dbReference type="NCBI Taxonomy" id="888019"/>
    <lineage>
        <taxon>Bacteria</taxon>
        <taxon>Bacillati</taxon>
        <taxon>Actinomycetota</taxon>
        <taxon>Actinomycetes</taxon>
        <taxon>Micrococcales</taxon>
        <taxon>Micrococcaceae</taxon>
        <taxon>Rothia</taxon>
    </lineage>
</organism>
<dbReference type="GO" id="GO:0003677">
    <property type="term" value="F:DNA binding"/>
    <property type="evidence" value="ECO:0007669"/>
    <property type="project" value="InterPro"/>
</dbReference>
<dbReference type="HOGENOM" id="CLU_2938920_0_0_11"/>
<dbReference type="EMBL" id="AXZG01000061">
    <property type="protein sequence ID" value="ERT64385.1"/>
    <property type="molecule type" value="Genomic_DNA"/>
</dbReference>
<dbReference type="Pfam" id="PF02371">
    <property type="entry name" value="Transposase_20"/>
    <property type="match status" value="1"/>
</dbReference>
<sequence>MPLAMLPELKRLPNNRIASLIGIALHMRQSDETKFKSHYFGGRSAVHKALYMATMVATRF</sequence>
<dbReference type="AlphaFoldDB" id="U7UYI0"/>
<comment type="caution">
    <text evidence="2">The sequence shown here is derived from an EMBL/GenBank/DDBJ whole genome shotgun (WGS) entry which is preliminary data.</text>
</comment>
<dbReference type="GO" id="GO:0004803">
    <property type="term" value="F:transposase activity"/>
    <property type="evidence" value="ECO:0007669"/>
    <property type="project" value="InterPro"/>
</dbReference>
<accession>U7UYI0</accession>
<gene>
    <name evidence="2" type="ORF">HMPREF0742_02321</name>
</gene>
<dbReference type="Proteomes" id="UP000017174">
    <property type="component" value="Unassembled WGS sequence"/>
</dbReference>
<evidence type="ECO:0000313" key="2">
    <source>
        <dbReference type="EMBL" id="ERT64385.1"/>
    </source>
</evidence>
<protein>
    <recommendedName>
        <fullName evidence="1">Transposase IS116/IS110/IS902 C-terminal domain-containing protein</fullName>
    </recommendedName>
</protein>
<name>U7UYI0_9MICC</name>
<dbReference type="InterPro" id="IPR003346">
    <property type="entry name" value="Transposase_20"/>
</dbReference>
<feature type="domain" description="Transposase IS116/IS110/IS902 C-terminal" evidence="1">
    <location>
        <begin position="4"/>
        <end position="59"/>
    </location>
</feature>
<evidence type="ECO:0000259" key="1">
    <source>
        <dbReference type="Pfam" id="PF02371"/>
    </source>
</evidence>
<dbReference type="GO" id="GO:0006313">
    <property type="term" value="P:DNA transposition"/>
    <property type="evidence" value="ECO:0007669"/>
    <property type="project" value="InterPro"/>
</dbReference>